<proteinExistence type="predicted"/>
<dbReference type="EMBL" id="JBITYG010000006">
    <property type="protein sequence ID" value="MFI9103223.1"/>
    <property type="molecule type" value="Genomic_DNA"/>
</dbReference>
<comment type="caution">
    <text evidence="1">The sequence shown here is derived from an EMBL/GenBank/DDBJ whole genome shotgun (WGS) entry which is preliminary data.</text>
</comment>
<gene>
    <name evidence="1" type="ORF">ACIGXA_22140</name>
</gene>
<keyword evidence="2" id="KW-1185">Reference proteome</keyword>
<name>A0ABW8C9V1_9ACTN</name>
<evidence type="ECO:0000313" key="2">
    <source>
        <dbReference type="Proteomes" id="UP001614394"/>
    </source>
</evidence>
<protein>
    <submittedName>
        <fullName evidence="1">Uncharacterized protein</fullName>
    </submittedName>
</protein>
<dbReference type="Proteomes" id="UP001614394">
    <property type="component" value="Unassembled WGS sequence"/>
</dbReference>
<sequence length="207" mass="22126">MTADVVALTRRSLHGIAELVLAGPQHREIGRIRLRIVGEGFGTLSEPSLRVEGGVLVTGTARIPLSGQTYASLAEAAGIEAGAPERLYPDGSGVKPDEVITFDPEAGAVILRAFVAGDEALRGFAPGTEPVLWPEHFDLAITLDEVNYGVSPGDGHLPEPYAYVGPHRPREGEFWNAPFGAALTLRDLGSADAIQRFFEEGKRRTDT</sequence>
<accession>A0ABW8C9V1</accession>
<dbReference type="RefSeq" id="WP_399651926.1">
    <property type="nucleotide sequence ID" value="NZ_JBITYG010000006.1"/>
</dbReference>
<evidence type="ECO:0000313" key="1">
    <source>
        <dbReference type="EMBL" id="MFI9103223.1"/>
    </source>
</evidence>
<organism evidence="1 2">
    <name type="scientific">Streptomyces fildesensis</name>
    <dbReference type="NCBI Taxonomy" id="375757"/>
    <lineage>
        <taxon>Bacteria</taxon>
        <taxon>Bacillati</taxon>
        <taxon>Actinomycetota</taxon>
        <taxon>Actinomycetes</taxon>
        <taxon>Kitasatosporales</taxon>
        <taxon>Streptomycetaceae</taxon>
        <taxon>Streptomyces</taxon>
    </lineage>
</organism>
<reference evidence="1 2" key="1">
    <citation type="submission" date="2024-10" db="EMBL/GenBank/DDBJ databases">
        <title>The Natural Products Discovery Center: Release of the First 8490 Sequenced Strains for Exploring Actinobacteria Biosynthetic Diversity.</title>
        <authorList>
            <person name="Kalkreuter E."/>
            <person name="Kautsar S.A."/>
            <person name="Yang D."/>
            <person name="Bader C.D."/>
            <person name="Teijaro C.N."/>
            <person name="Fluegel L."/>
            <person name="Davis C.M."/>
            <person name="Simpson J.R."/>
            <person name="Lauterbach L."/>
            <person name="Steele A.D."/>
            <person name="Gui C."/>
            <person name="Meng S."/>
            <person name="Li G."/>
            <person name="Viehrig K."/>
            <person name="Ye F."/>
            <person name="Su P."/>
            <person name="Kiefer A.F."/>
            <person name="Nichols A."/>
            <person name="Cepeda A.J."/>
            <person name="Yan W."/>
            <person name="Fan B."/>
            <person name="Jiang Y."/>
            <person name="Adhikari A."/>
            <person name="Zheng C.-J."/>
            <person name="Schuster L."/>
            <person name="Cowan T.M."/>
            <person name="Smanski M.J."/>
            <person name="Chevrette M.G."/>
            <person name="De Carvalho L.P.S."/>
            <person name="Shen B."/>
        </authorList>
    </citation>
    <scope>NUCLEOTIDE SEQUENCE [LARGE SCALE GENOMIC DNA]</scope>
    <source>
        <strain evidence="1 2">NPDC053399</strain>
    </source>
</reference>